<organism evidence="5 6">
    <name type="scientific">Bdellovibrio bacteriovorus</name>
    <dbReference type="NCBI Taxonomy" id="959"/>
    <lineage>
        <taxon>Bacteria</taxon>
        <taxon>Pseudomonadati</taxon>
        <taxon>Bdellovibrionota</taxon>
        <taxon>Bdellovibrionia</taxon>
        <taxon>Bdellovibrionales</taxon>
        <taxon>Pseudobdellovibrionaceae</taxon>
        <taxon>Bdellovibrio</taxon>
    </lineage>
</organism>
<feature type="chain" id="PRO_5007573290" description="AB hydrolase-1 domain-containing protein" evidence="3">
    <location>
        <begin position="20"/>
        <end position="339"/>
    </location>
</feature>
<dbReference type="Proteomes" id="UP000075320">
    <property type="component" value="Unassembled WGS sequence"/>
</dbReference>
<accession>A0A150WMS1</accession>
<feature type="signal peptide" evidence="3">
    <location>
        <begin position="1"/>
        <end position="19"/>
    </location>
</feature>
<feature type="domain" description="AB hydrolase-1" evidence="4">
    <location>
        <begin position="54"/>
        <end position="193"/>
    </location>
</feature>
<dbReference type="PANTHER" id="PTHR43248">
    <property type="entry name" value="2-SUCCINYL-6-HYDROXY-2,4-CYCLOHEXADIENE-1-CARBOXYLATE SYNTHASE"/>
    <property type="match status" value="1"/>
</dbReference>
<dbReference type="OrthoDB" id="5614837at2"/>
<dbReference type="InterPro" id="IPR029058">
    <property type="entry name" value="AB_hydrolase_fold"/>
</dbReference>
<proteinExistence type="inferred from homology"/>
<keyword evidence="6" id="KW-1185">Reference proteome</keyword>
<evidence type="ECO:0000256" key="2">
    <source>
        <dbReference type="ARBA" id="ARBA00022801"/>
    </source>
</evidence>
<dbReference type="RefSeq" id="WP_061833254.1">
    <property type="nucleotide sequence ID" value="NZ_LUKE01000001.1"/>
</dbReference>
<gene>
    <name evidence="5" type="ORF">AZI86_01135</name>
</gene>
<reference evidence="5 6" key="1">
    <citation type="submission" date="2016-03" db="EMBL/GenBank/DDBJ databases">
        <authorList>
            <person name="Ploux O."/>
        </authorList>
    </citation>
    <scope>NUCLEOTIDE SEQUENCE [LARGE SCALE GENOMIC DNA]</scope>
    <source>
        <strain evidence="5 6">R0</strain>
    </source>
</reference>
<comment type="similarity">
    <text evidence="1">Belongs to the peptidase S33 family.</text>
</comment>
<keyword evidence="2" id="KW-0378">Hydrolase</keyword>
<dbReference type="SUPFAM" id="SSF53474">
    <property type="entry name" value="alpha/beta-Hydrolases"/>
    <property type="match status" value="1"/>
</dbReference>
<evidence type="ECO:0000259" key="4">
    <source>
        <dbReference type="Pfam" id="PF12697"/>
    </source>
</evidence>
<evidence type="ECO:0000256" key="3">
    <source>
        <dbReference type="SAM" id="SignalP"/>
    </source>
</evidence>
<dbReference type="Gene3D" id="3.40.50.1820">
    <property type="entry name" value="alpha/beta hydrolase"/>
    <property type="match status" value="1"/>
</dbReference>
<protein>
    <recommendedName>
        <fullName evidence="4">AB hydrolase-1 domain-containing protein</fullName>
    </recommendedName>
</protein>
<evidence type="ECO:0000313" key="6">
    <source>
        <dbReference type="Proteomes" id="UP000075320"/>
    </source>
</evidence>
<evidence type="ECO:0000313" key="5">
    <source>
        <dbReference type="EMBL" id="KYG65710.1"/>
    </source>
</evidence>
<comment type="caution">
    <text evidence="5">The sequence shown here is derived from an EMBL/GenBank/DDBJ whole genome shotgun (WGS) entry which is preliminary data.</text>
</comment>
<dbReference type="Pfam" id="PF12697">
    <property type="entry name" value="Abhydrolase_6"/>
    <property type="match status" value="1"/>
</dbReference>
<dbReference type="GO" id="GO:0016787">
    <property type="term" value="F:hydrolase activity"/>
    <property type="evidence" value="ECO:0007669"/>
    <property type="project" value="UniProtKB-KW"/>
</dbReference>
<dbReference type="PANTHER" id="PTHR43248:SF2">
    <property type="entry name" value="PROLYL AMINOPEPTIDASE"/>
    <property type="match status" value="1"/>
</dbReference>
<dbReference type="InterPro" id="IPR051601">
    <property type="entry name" value="Serine_prot/Carboxylest_S33"/>
</dbReference>
<dbReference type="EMBL" id="LUKE01000001">
    <property type="protein sequence ID" value="KYG65710.1"/>
    <property type="molecule type" value="Genomic_DNA"/>
</dbReference>
<name>A0A150WMS1_BDEBC</name>
<evidence type="ECO:0000256" key="1">
    <source>
        <dbReference type="ARBA" id="ARBA00010088"/>
    </source>
</evidence>
<dbReference type="AlphaFoldDB" id="A0A150WMS1"/>
<sequence length="339" mass="36547">MKYWFVYLALIVFSLDSVADQTLFVNAQLRSTASAQIKVQILENPSPVGNGKNVLVVHGLAHTGNAVKPLAQAIFADASLKNKVANVIVFDLPGHGGSSLPQGLLFGQMSLDDYANTFLSLLGELHDLNINVDAVVGHSMGAVIVQLAQTKLLALGADLKNDFGVNNVVLLASTMPRQLPWVLADSGLTTLLAIPNIRLSPELGTYVDVPTLLWQNLWFTNRLYLIYAPGTPSISSIHNLGYISKEALQAAGEVIGLVGFHRASIQQGAFASASGPDLRLVAFSEDRNISVGEERNLYRYLSNDPTDHKFTVVTRWDAVHDMLISAPKALISAGAFADF</sequence>
<dbReference type="InterPro" id="IPR000073">
    <property type="entry name" value="AB_hydrolase_1"/>
</dbReference>
<keyword evidence="3" id="KW-0732">Signal</keyword>